<evidence type="ECO:0000256" key="1">
    <source>
        <dbReference type="SAM" id="Coils"/>
    </source>
</evidence>
<feature type="coiled-coil region" evidence="1">
    <location>
        <begin position="307"/>
        <end position="334"/>
    </location>
</feature>
<dbReference type="InterPro" id="IPR051608">
    <property type="entry name" value="RQC_Subunit_NEMF"/>
</dbReference>
<name>A0AAE4MEP5_9EURY</name>
<proteinExistence type="predicted"/>
<keyword evidence="5" id="KW-1185">Reference proteome</keyword>
<keyword evidence="1" id="KW-0175">Coiled coil</keyword>
<dbReference type="Pfam" id="PF05670">
    <property type="entry name" value="NFACT-R_1"/>
    <property type="match status" value="1"/>
</dbReference>
<dbReference type="GO" id="GO:0072344">
    <property type="term" value="P:rescue of stalled ribosome"/>
    <property type="evidence" value="ECO:0007669"/>
    <property type="project" value="TreeGrafter"/>
</dbReference>
<evidence type="ECO:0000313" key="4">
    <source>
        <dbReference type="EMBL" id="MDV0442572.1"/>
    </source>
</evidence>
<dbReference type="PANTHER" id="PTHR15239">
    <property type="entry name" value="NUCLEAR EXPORT MEDIATOR FACTOR NEMF"/>
    <property type="match status" value="1"/>
</dbReference>
<dbReference type="NCBIfam" id="NF041120">
    <property type="entry name" value="RqcH_arch"/>
    <property type="match status" value="1"/>
</dbReference>
<organism evidence="4 5">
    <name type="scientific">Methanorbis furvi</name>
    <dbReference type="NCBI Taxonomy" id="3028299"/>
    <lineage>
        <taxon>Archaea</taxon>
        <taxon>Methanobacteriati</taxon>
        <taxon>Methanobacteriota</taxon>
        <taxon>Stenosarchaea group</taxon>
        <taxon>Methanomicrobia</taxon>
        <taxon>Methanomicrobiales</taxon>
        <taxon>Methanocorpusculaceae</taxon>
        <taxon>Methanorbis</taxon>
    </lineage>
</organism>
<dbReference type="Pfam" id="PF05833">
    <property type="entry name" value="NFACT_N"/>
    <property type="match status" value="1"/>
</dbReference>
<dbReference type="InterPro" id="IPR008532">
    <property type="entry name" value="NFACT_RNA-bd"/>
</dbReference>
<dbReference type="RefSeq" id="WP_338094996.1">
    <property type="nucleotide sequence ID" value="NZ_JAWDKA010000012.1"/>
</dbReference>
<feature type="compositionally biased region" description="Basic and acidic residues" evidence="2">
    <location>
        <begin position="111"/>
        <end position="134"/>
    </location>
</feature>
<evidence type="ECO:0000259" key="3">
    <source>
        <dbReference type="Pfam" id="PF05670"/>
    </source>
</evidence>
<gene>
    <name evidence="4" type="ORF">McpAg1_18220</name>
</gene>
<dbReference type="AlphaFoldDB" id="A0AAE4MEP5"/>
<dbReference type="GO" id="GO:1990112">
    <property type="term" value="C:RQC complex"/>
    <property type="evidence" value="ECO:0007669"/>
    <property type="project" value="TreeGrafter"/>
</dbReference>
<dbReference type="Gene3D" id="2.30.310.10">
    <property type="entry name" value="ibrinogen binding protein from staphylococcus aureus domain"/>
    <property type="match status" value="1"/>
</dbReference>
<feature type="domain" description="NFACT RNA-binding" evidence="3">
    <location>
        <begin position="465"/>
        <end position="569"/>
    </location>
</feature>
<evidence type="ECO:0000256" key="2">
    <source>
        <dbReference type="SAM" id="MobiDB-lite"/>
    </source>
</evidence>
<reference evidence="4" key="1">
    <citation type="submission" date="2023-06" db="EMBL/GenBank/DDBJ databases">
        <title>Genome sequence of Methancorpusculaceae sp. Ag1.</title>
        <authorList>
            <person name="Protasov E."/>
            <person name="Platt K."/>
            <person name="Poehlein A."/>
            <person name="Daniel R."/>
            <person name="Brune A."/>
        </authorList>
    </citation>
    <scope>NUCLEOTIDE SEQUENCE</scope>
    <source>
        <strain evidence="4">Ag1</strain>
    </source>
</reference>
<accession>A0AAE4MEP5</accession>
<dbReference type="PANTHER" id="PTHR15239:SF6">
    <property type="entry name" value="RIBOSOME QUALITY CONTROL COMPLEX SUBUNIT NEMF"/>
    <property type="match status" value="1"/>
</dbReference>
<sequence length="664" mass="72545">MATTPGMSGTDVTAMTAELSSLLPLWIGKIYQYDNATFGIRLNGEEKARHLLYIVKGVRAHLVSTLPDAPKNPSGFSMYLRKFIEGGRVLAVEQKTVERVLILTIGKGRPARQDDKAGSEAGCDRQDDKAGSKAACDRPQEFRLIIELFDEGNLILTDSNYVIVNALAQKRFREREIVGGAVYSMEGQDPGSLSYEEFAAQIAEDEADIVRALATRMQLGGPTSEEVCAIAGVSKSMPSKFSTEAQLRPVYEAMIAYLARLKTSLDPVIDDKGAFPLPSLLREPKAHYPTFSAALEAFYPKLVAEAVVEAKVKLSREERIRKQQEEALVKFEKKIVEATECSEIIYSHYGEVQETIGVLAAASAKMSWQDIAKVLKGADSPAAKRIVSVNPADASVVLDLGEKHKVTVFVHESLEANVGHYYDTAKKFRNKKEGALRAMERAIVHPEKRKAAGPGKMKPKWYHRFRWMETSDGVLVIGGRNADQNEELVKKYMEGGDTFLHADVFGASVVIVKGKTEKMDEAVQFAASYSRMWSSGSAAGDVLAAAPSQVSKTAESGEFVAHGSFVIRGERTYFRNVPMEVAIGIQMEPSLAVLGGTPAAVEPRCKISVRLHPGTFEGNDVAKKVLRKLKEVIPESDQKMLKAVLNTEAVAAFVPPGGSDLVES</sequence>
<dbReference type="Proteomes" id="UP001273136">
    <property type="component" value="Unassembled WGS sequence"/>
</dbReference>
<protein>
    <recommendedName>
        <fullName evidence="3">NFACT RNA-binding domain-containing protein</fullName>
    </recommendedName>
</protein>
<dbReference type="EMBL" id="JAWDKA010000012">
    <property type="protein sequence ID" value="MDV0442572.1"/>
    <property type="molecule type" value="Genomic_DNA"/>
</dbReference>
<dbReference type="GO" id="GO:0000049">
    <property type="term" value="F:tRNA binding"/>
    <property type="evidence" value="ECO:0007669"/>
    <property type="project" value="TreeGrafter"/>
</dbReference>
<comment type="caution">
    <text evidence="4">The sequence shown here is derived from an EMBL/GenBank/DDBJ whole genome shotgun (WGS) entry which is preliminary data.</text>
</comment>
<feature type="region of interest" description="Disordered" evidence="2">
    <location>
        <begin position="110"/>
        <end position="134"/>
    </location>
</feature>
<evidence type="ECO:0000313" key="5">
    <source>
        <dbReference type="Proteomes" id="UP001273136"/>
    </source>
</evidence>
<dbReference type="GO" id="GO:0043023">
    <property type="term" value="F:ribosomal large subunit binding"/>
    <property type="evidence" value="ECO:0007669"/>
    <property type="project" value="TreeGrafter"/>
</dbReference>